<accession>A0A840NQ61</accession>
<dbReference type="Pfam" id="PF13671">
    <property type="entry name" value="AAA_33"/>
    <property type="match status" value="1"/>
</dbReference>
<dbReference type="Gene3D" id="3.40.50.300">
    <property type="entry name" value="P-loop containing nucleotide triphosphate hydrolases"/>
    <property type="match status" value="1"/>
</dbReference>
<sequence length="194" mass="21735">MDISDESAASGGPIPTLRTPRRTLVVLAGLPGAGKSTLLHKLIAPPGTVVLDSEQVRARLKELLPAAVPYRWYRPLVHALHRTRIAWFCLRADGRVIAHEPSTRATTRLMMVLFALISGRRRVLVWLHVGPEEALAGQHARGRLIRSRSFQLHVHRAYRVHRALLSGRAPRGWQDVRLFTRNDLAAGLRVTGRR</sequence>
<reference evidence="1 2" key="1">
    <citation type="submission" date="2020-08" db="EMBL/GenBank/DDBJ databases">
        <title>Sequencing the genomes of 1000 actinobacteria strains.</title>
        <authorList>
            <person name="Klenk H.-P."/>
        </authorList>
    </citation>
    <scope>NUCLEOTIDE SEQUENCE [LARGE SCALE GENOMIC DNA]</scope>
    <source>
        <strain evidence="1 2">DSM 45582</strain>
    </source>
</reference>
<name>A0A840NQ61_9PSEU</name>
<dbReference type="InterPro" id="IPR027417">
    <property type="entry name" value="P-loop_NTPase"/>
</dbReference>
<dbReference type="Proteomes" id="UP000580474">
    <property type="component" value="Unassembled WGS sequence"/>
</dbReference>
<proteinExistence type="predicted"/>
<evidence type="ECO:0000313" key="2">
    <source>
        <dbReference type="Proteomes" id="UP000580474"/>
    </source>
</evidence>
<gene>
    <name evidence="1" type="ORF">BJ969_004497</name>
</gene>
<evidence type="ECO:0008006" key="3">
    <source>
        <dbReference type="Google" id="ProtNLM"/>
    </source>
</evidence>
<dbReference type="EMBL" id="JACHIV010000001">
    <property type="protein sequence ID" value="MBB5071409.1"/>
    <property type="molecule type" value="Genomic_DNA"/>
</dbReference>
<evidence type="ECO:0000313" key="1">
    <source>
        <dbReference type="EMBL" id="MBB5071409.1"/>
    </source>
</evidence>
<dbReference type="SUPFAM" id="SSF52540">
    <property type="entry name" value="P-loop containing nucleoside triphosphate hydrolases"/>
    <property type="match status" value="1"/>
</dbReference>
<organism evidence="1 2">
    <name type="scientific">Saccharopolyspora gloriosae</name>
    <dbReference type="NCBI Taxonomy" id="455344"/>
    <lineage>
        <taxon>Bacteria</taxon>
        <taxon>Bacillati</taxon>
        <taxon>Actinomycetota</taxon>
        <taxon>Actinomycetes</taxon>
        <taxon>Pseudonocardiales</taxon>
        <taxon>Pseudonocardiaceae</taxon>
        <taxon>Saccharopolyspora</taxon>
    </lineage>
</organism>
<protein>
    <recommendedName>
        <fullName evidence="3">Zeta toxin</fullName>
    </recommendedName>
</protein>
<dbReference type="RefSeq" id="WP_184481733.1">
    <property type="nucleotide sequence ID" value="NZ_JACHIV010000001.1"/>
</dbReference>
<keyword evidence="2" id="KW-1185">Reference proteome</keyword>
<dbReference type="AlphaFoldDB" id="A0A840NQ61"/>
<comment type="caution">
    <text evidence="1">The sequence shown here is derived from an EMBL/GenBank/DDBJ whole genome shotgun (WGS) entry which is preliminary data.</text>
</comment>